<dbReference type="RefSeq" id="WP_136578350.1">
    <property type="nucleotide sequence ID" value="NZ_STFF01000004.1"/>
</dbReference>
<evidence type="ECO:0000256" key="5">
    <source>
        <dbReference type="ARBA" id="ARBA00022692"/>
    </source>
</evidence>
<keyword evidence="6" id="KW-0408">Iron</keyword>
<protein>
    <submittedName>
        <fullName evidence="13">SusC/RagA family TonB-linked outer membrane protein</fullName>
    </submittedName>
</protein>
<dbReference type="InterPro" id="IPR037066">
    <property type="entry name" value="Plug_dom_sf"/>
</dbReference>
<evidence type="ECO:0000259" key="12">
    <source>
        <dbReference type="SMART" id="SM00965"/>
    </source>
</evidence>
<evidence type="ECO:0000256" key="1">
    <source>
        <dbReference type="ARBA" id="ARBA00004571"/>
    </source>
</evidence>
<evidence type="ECO:0000256" key="8">
    <source>
        <dbReference type="ARBA" id="ARBA00023136"/>
    </source>
</evidence>
<dbReference type="GO" id="GO:0009279">
    <property type="term" value="C:cell outer membrane"/>
    <property type="evidence" value="ECO:0007669"/>
    <property type="project" value="UniProtKB-SubCell"/>
</dbReference>
<sequence>MQFKLPNRLCVQTKAPALYSIPHVRRELTVKQLLRIMKLTAILLLTAALQVSANGFSQGITLKQKNAPLEKALQEIRKQSGFNVVYTKQQVSNASPVTIDINNVPLQKALDELLKGQPLTYSILDKTIIIQPRITAPSAQLDSFPTGEFKGRVNNLQGEPLAGANVTNKRTGRGTQTNAAGNFQLNDVAPNDIISFSYTGYATFDVKADNRSNHIIILQVAENKLDELVIQAYGTTTRRSSTGAITRVTATELQKQPVPNVLQALEGLVPGLSITQNNGLPGANPNVIIRGRNTISGNTIPLYIIDGVPYDGRPVNQRQLDGTTTYTGATGVLSPLININPSDIESVEVLKDADATAIYGSRAANGVILITTKRGKPGKTKLSLNVTTGAGKIGRFVDLLNTEQYVTLRREAYRNDPTVAFTPNFAPDVLVWDNTKYTDWQKELIGGTSKTTDLSASVSGGDSRNRFLLASSFYNETTIFPGDYSYKRGSVHATMEHFSLDRKFNAALSTFYTTDRNNISGSDFTNIAFNLAPNFPLYDSTGKLYWGGNTANPIATGNNTTENKTTNLVSNISLRYTVLPGLNIKSNFGYNRIEMSFKRLSPTTGANPAFNPQPSALLSNNVSQSFLVEPQAEYTRYISSGKLTALAGGTWQHTKNEQPYVINATYPSDALLSMLSGAINPTISSVATASKFASVFGRINYNWRDKYILNISGRRDGSSNFGDNNKYGNFGAVGAAWVFSEEKPVKERFGMLSYGKLRGSYGSTGSDAASAYSYLSTYTILGSTYGPEAAATPSRISNHNYQWEVTRKLETALELGLFNDRLLINAAWFRNRSNNLLVSYTLSAQTGFNGYTANLPALVQNTGWEFDVSTTNIKSKSFNWTTSINLTIPDNKLVDFPNFLTSSYSTSQYIIGEPLNIQPKFVFNGVDPLTGNATILDANKDGRISFGFLANGKGDQVAITTNPKYYGGIKNTITWKGFQLDVLLQFVKQLGLNENAMQTNTIGNSYNNYVGAMGRWQKPGDVTNIPRAGLTGNYTTFFSYYTNSTAMYSDASFMRVKNVSLSYNFPHDLIKRIRMENCAIYVRGQNLYTFTKYKGYDPETPGRVTPLLRTLYAGIQLTF</sequence>
<dbReference type="GO" id="GO:0006826">
    <property type="term" value="P:iron ion transport"/>
    <property type="evidence" value="ECO:0007669"/>
    <property type="project" value="UniProtKB-KW"/>
</dbReference>
<dbReference type="InterPro" id="IPR023997">
    <property type="entry name" value="TonB-dep_OMP_SusC/RagA_CS"/>
</dbReference>
<reference evidence="13 14" key="1">
    <citation type="submission" date="2019-04" db="EMBL/GenBank/DDBJ databases">
        <title>Niastella caeni sp. nov., isolated from activated sludge.</title>
        <authorList>
            <person name="Sheng M."/>
        </authorList>
    </citation>
    <scope>NUCLEOTIDE SEQUENCE [LARGE SCALE GENOMIC DNA]</scope>
    <source>
        <strain evidence="13 14">HX-2-15</strain>
    </source>
</reference>
<dbReference type="InterPro" id="IPR000531">
    <property type="entry name" value="Beta-barrel_TonB"/>
</dbReference>
<evidence type="ECO:0000256" key="6">
    <source>
        <dbReference type="ARBA" id="ARBA00023004"/>
    </source>
</evidence>
<dbReference type="EMBL" id="STFF01000004">
    <property type="protein sequence ID" value="THU38394.1"/>
    <property type="molecule type" value="Genomic_DNA"/>
</dbReference>
<dbReference type="Pfam" id="PF00593">
    <property type="entry name" value="TonB_dep_Rec_b-barrel"/>
    <property type="match status" value="1"/>
</dbReference>
<dbReference type="OrthoDB" id="9768177at2"/>
<evidence type="ECO:0000256" key="9">
    <source>
        <dbReference type="ARBA" id="ARBA00023237"/>
    </source>
</evidence>
<keyword evidence="8 10" id="KW-0472">Membrane</keyword>
<evidence type="ECO:0000256" key="7">
    <source>
        <dbReference type="ARBA" id="ARBA00023077"/>
    </source>
</evidence>
<dbReference type="NCBIfam" id="TIGR04056">
    <property type="entry name" value="OMP_RagA_SusC"/>
    <property type="match status" value="1"/>
</dbReference>
<dbReference type="Gene3D" id="2.60.40.1120">
    <property type="entry name" value="Carboxypeptidase-like, regulatory domain"/>
    <property type="match status" value="1"/>
</dbReference>
<dbReference type="InterPro" id="IPR012910">
    <property type="entry name" value="Plug_dom"/>
</dbReference>
<dbReference type="AlphaFoldDB" id="A0A4S8HWH2"/>
<keyword evidence="5 10" id="KW-0812">Transmembrane</keyword>
<keyword evidence="3 10" id="KW-1134">Transmembrane beta strand</keyword>
<keyword evidence="14" id="KW-1185">Reference proteome</keyword>
<comment type="similarity">
    <text evidence="10 11">Belongs to the TonB-dependent receptor family.</text>
</comment>
<evidence type="ECO:0000256" key="2">
    <source>
        <dbReference type="ARBA" id="ARBA00022448"/>
    </source>
</evidence>
<dbReference type="InterPro" id="IPR036942">
    <property type="entry name" value="Beta-barrel_TonB_sf"/>
</dbReference>
<comment type="caution">
    <text evidence="13">The sequence shown here is derived from an EMBL/GenBank/DDBJ whole genome shotgun (WGS) entry which is preliminary data.</text>
</comment>
<dbReference type="InterPro" id="IPR008969">
    <property type="entry name" value="CarboxyPept-like_regulatory"/>
</dbReference>
<proteinExistence type="inferred from homology"/>
<dbReference type="Pfam" id="PF07715">
    <property type="entry name" value="Plug"/>
    <property type="match status" value="1"/>
</dbReference>
<gene>
    <name evidence="13" type="ORF">FAM09_17120</name>
</gene>
<evidence type="ECO:0000313" key="13">
    <source>
        <dbReference type="EMBL" id="THU38394.1"/>
    </source>
</evidence>
<dbReference type="InterPro" id="IPR011662">
    <property type="entry name" value="Secretin/TonB_short_N"/>
</dbReference>
<dbReference type="SMART" id="SM00965">
    <property type="entry name" value="STN"/>
    <property type="match status" value="1"/>
</dbReference>
<accession>A0A4S8HWH2</accession>
<evidence type="ECO:0000256" key="4">
    <source>
        <dbReference type="ARBA" id="ARBA00022496"/>
    </source>
</evidence>
<dbReference type="SUPFAM" id="SSF56935">
    <property type="entry name" value="Porins"/>
    <property type="match status" value="1"/>
</dbReference>
<dbReference type="InterPro" id="IPR023996">
    <property type="entry name" value="TonB-dep_OMP_SusC/RagA"/>
</dbReference>
<comment type="subcellular location">
    <subcellularLocation>
        <location evidence="1 10">Cell outer membrane</location>
        <topology evidence="1 10">Multi-pass membrane protein</topology>
    </subcellularLocation>
</comment>
<dbReference type="NCBIfam" id="TIGR04057">
    <property type="entry name" value="SusC_RagA_signa"/>
    <property type="match status" value="1"/>
</dbReference>
<dbReference type="Gene3D" id="2.40.170.20">
    <property type="entry name" value="TonB-dependent receptor, beta-barrel domain"/>
    <property type="match status" value="1"/>
</dbReference>
<dbReference type="SUPFAM" id="SSF49464">
    <property type="entry name" value="Carboxypeptidase regulatory domain-like"/>
    <property type="match status" value="1"/>
</dbReference>
<dbReference type="InterPro" id="IPR039426">
    <property type="entry name" value="TonB-dep_rcpt-like"/>
</dbReference>
<keyword evidence="2 10" id="KW-0813">Transport</keyword>
<evidence type="ECO:0000256" key="3">
    <source>
        <dbReference type="ARBA" id="ARBA00022452"/>
    </source>
</evidence>
<evidence type="ECO:0000256" key="11">
    <source>
        <dbReference type="RuleBase" id="RU003357"/>
    </source>
</evidence>
<name>A0A4S8HWH2_9BACT</name>
<keyword evidence="9 10" id="KW-0998">Cell outer membrane</keyword>
<dbReference type="Proteomes" id="UP000306918">
    <property type="component" value="Unassembled WGS sequence"/>
</dbReference>
<evidence type="ECO:0000256" key="10">
    <source>
        <dbReference type="PROSITE-ProRule" id="PRU01360"/>
    </source>
</evidence>
<dbReference type="Pfam" id="PF07660">
    <property type="entry name" value="STN"/>
    <property type="match status" value="1"/>
</dbReference>
<keyword evidence="7 11" id="KW-0798">TonB box</keyword>
<dbReference type="PROSITE" id="PS52016">
    <property type="entry name" value="TONB_DEPENDENT_REC_3"/>
    <property type="match status" value="1"/>
</dbReference>
<keyword evidence="4" id="KW-0410">Iron transport</keyword>
<evidence type="ECO:0000313" key="14">
    <source>
        <dbReference type="Proteomes" id="UP000306918"/>
    </source>
</evidence>
<feature type="domain" description="Secretin/TonB short N-terminal" evidence="12">
    <location>
        <begin position="82"/>
        <end position="133"/>
    </location>
</feature>
<dbReference type="Gene3D" id="2.170.130.10">
    <property type="entry name" value="TonB-dependent receptor, plug domain"/>
    <property type="match status" value="1"/>
</dbReference>
<keyword evidence="4" id="KW-0406">Ion transport</keyword>
<organism evidence="13 14">
    <name type="scientific">Niastella caeni</name>
    <dbReference type="NCBI Taxonomy" id="2569763"/>
    <lineage>
        <taxon>Bacteria</taxon>
        <taxon>Pseudomonadati</taxon>
        <taxon>Bacteroidota</taxon>
        <taxon>Chitinophagia</taxon>
        <taxon>Chitinophagales</taxon>
        <taxon>Chitinophagaceae</taxon>
        <taxon>Niastella</taxon>
    </lineage>
</organism>
<dbReference type="Gene3D" id="3.55.50.30">
    <property type="match status" value="1"/>
</dbReference>
<dbReference type="Pfam" id="PF13715">
    <property type="entry name" value="CarbopepD_reg_2"/>
    <property type="match status" value="1"/>
</dbReference>